<gene>
    <name evidence="3" type="primary">cas5c</name>
    <name evidence="3" type="ORF">GBZ26_05235</name>
</gene>
<protein>
    <recommendedName>
        <fullName evidence="2">pre-crRNA processing endonuclease</fullName>
        <ecNumber evidence="2">3.1.-.-</ecNumber>
    </recommendedName>
</protein>
<dbReference type="InterPro" id="IPR013422">
    <property type="entry name" value="CRISPR-assoc_prot_Cas5_N"/>
</dbReference>
<dbReference type="InterPro" id="IPR021124">
    <property type="entry name" value="CRISPR-assoc_prot_Cas5"/>
</dbReference>
<sequence>MRQLWGALRRAGLTPQTPLGGTQPRACFTRPETKVERVSYSVITPSAARGILEAIHWTPAIVWSIDRIHVLNPIRFQSLRRNEVGHKVPVATVRHAMRSKDITELRQIIDQGRQQRAAVILVDVDYVIEAHVTLTKEVGVNDSVGTHLTMFTRRARRGQCFHQPCLGTREFPADFEFWDGPVPVHALPDEQRNLDLGPMLQDIDHSNGRSSLIFHAVLRDGVLTVPPRSSPEVWA</sequence>
<dbReference type="EC" id="3.1.-.-" evidence="2"/>
<keyword evidence="2" id="KW-0540">Nuclease</keyword>
<dbReference type="CDD" id="cd09752">
    <property type="entry name" value="Cas5_I-C"/>
    <property type="match status" value="1"/>
</dbReference>
<dbReference type="NCBIfam" id="TIGR01876">
    <property type="entry name" value="cas_Cas5d"/>
    <property type="match status" value="1"/>
</dbReference>
<keyword evidence="4" id="KW-1185">Reference proteome</keyword>
<dbReference type="Proteomes" id="UP000639419">
    <property type="component" value="Unassembled WGS sequence"/>
</dbReference>
<reference evidence="3 4" key="1">
    <citation type="submission" date="2019-10" db="EMBL/GenBank/DDBJ databases">
        <title>Genome sequence of Azospirillum formosense CC-Nfb-7.</title>
        <authorList>
            <person name="Ambrosini A."/>
            <person name="Sant'Anna F.H."/>
            <person name="Cassan F.D."/>
            <person name="Souza E.M."/>
            <person name="Passaglia L.M.P."/>
        </authorList>
    </citation>
    <scope>NUCLEOTIDE SEQUENCE [LARGE SCALE GENOMIC DNA]</scope>
    <source>
        <strain evidence="3 4">CC-NFb-7</strain>
    </source>
</reference>
<keyword evidence="2" id="KW-0694">RNA-binding</keyword>
<dbReference type="PIRSF" id="PIRSF029950">
    <property type="entry name" value="Cas_CT1134"/>
    <property type="match status" value="1"/>
</dbReference>
<dbReference type="Gene3D" id="3.30.70.2660">
    <property type="match status" value="1"/>
</dbReference>
<evidence type="ECO:0000256" key="2">
    <source>
        <dbReference type="PIRNR" id="PIRNR029950"/>
    </source>
</evidence>
<comment type="similarity">
    <text evidence="2">Belongs to the CRISPR-associated protein Cas5 family. Subtype I-C/Dvulg subfamily.</text>
</comment>
<comment type="caution">
    <text evidence="3">The sequence shown here is derived from an EMBL/GenBank/DDBJ whole genome shotgun (WGS) entry which is preliminary data.</text>
</comment>
<keyword evidence="2" id="KW-0255">Endonuclease</keyword>
<comment type="function">
    <text evidence="2">CRISPR (clustered regularly interspaced short palindromic repeat) is an adaptive immune system that provides protection against mobile genetic elements (viruses, transposable elements and conjugative plasmids). CRISPR clusters contain spacers, sequences complementary to antecedent mobile elements, and target invading nucleic acids. CRISPR clusters are transcribed and processed into CRISPR RNA (crRNA).</text>
</comment>
<evidence type="ECO:0000313" key="4">
    <source>
        <dbReference type="Proteomes" id="UP000639419"/>
    </source>
</evidence>
<proteinExistence type="inferred from homology"/>
<keyword evidence="2" id="KW-0378">Hydrolase</keyword>
<dbReference type="Pfam" id="PF09704">
    <property type="entry name" value="Cas_Cas5d"/>
    <property type="match status" value="1"/>
</dbReference>
<organism evidence="3 4">
    <name type="scientific">Azospirillum formosense</name>
    <dbReference type="NCBI Taxonomy" id="861533"/>
    <lineage>
        <taxon>Bacteria</taxon>
        <taxon>Pseudomonadati</taxon>
        <taxon>Pseudomonadota</taxon>
        <taxon>Alphaproteobacteria</taxon>
        <taxon>Rhodospirillales</taxon>
        <taxon>Azospirillaceae</taxon>
        <taxon>Azospirillum</taxon>
    </lineage>
</organism>
<name>A0ABX2KPQ9_9PROT</name>
<evidence type="ECO:0000313" key="3">
    <source>
        <dbReference type="EMBL" id="NUB18624.1"/>
    </source>
</evidence>
<dbReference type="InterPro" id="IPR010155">
    <property type="entry name" value="CRISPR-assoc_prot_Cas5d"/>
</dbReference>
<dbReference type="NCBIfam" id="TIGR02593">
    <property type="entry name" value="CRISPR_cas5"/>
    <property type="match status" value="1"/>
</dbReference>
<dbReference type="EMBL" id="WHOR01000022">
    <property type="protein sequence ID" value="NUB18624.1"/>
    <property type="molecule type" value="Genomic_DNA"/>
</dbReference>
<dbReference type="RefSeq" id="WP_174437926.1">
    <property type="nucleotide sequence ID" value="NZ_BAABCC010000034.1"/>
</dbReference>
<accession>A0ABX2KPQ9</accession>
<keyword evidence="1 2" id="KW-0051">Antiviral defense</keyword>
<evidence type="ECO:0000256" key="1">
    <source>
        <dbReference type="ARBA" id="ARBA00023118"/>
    </source>
</evidence>